<dbReference type="InterPro" id="IPR006342">
    <property type="entry name" value="FkbM_mtfrase"/>
</dbReference>
<reference evidence="2" key="1">
    <citation type="submission" date="2022-01" db="EMBL/GenBank/DDBJ databases">
        <title>Complete genome of Methanomicrobium antiquum DSM 21220.</title>
        <authorList>
            <person name="Chen S.-C."/>
            <person name="You Y.-T."/>
            <person name="Zhou Y.-Z."/>
            <person name="Lai M.-C."/>
        </authorList>
    </citation>
    <scope>NUCLEOTIDE SEQUENCE</scope>
    <source>
        <strain evidence="2">DSM 21220</strain>
    </source>
</reference>
<dbReference type="Gene3D" id="3.40.50.150">
    <property type="entry name" value="Vaccinia Virus protein VP39"/>
    <property type="match status" value="1"/>
</dbReference>
<evidence type="ECO:0000313" key="2">
    <source>
        <dbReference type="EMBL" id="WFN37128.1"/>
    </source>
</evidence>
<gene>
    <name evidence="2" type="ORF">L1994_01670</name>
</gene>
<dbReference type="GO" id="GO:0032259">
    <property type="term" value="P:methylation"/>
    <property type="evidence" value="ECO:0007669"/>
    <property type="project" value="UniProtKB-KW"/>
</dbReference>
<keyword evidence="2" id="KW-0808">Transferase</keyword>
<dbReference type="EMBL" id="CP091092">
    <property type="protein sequence ID" value="WFN37128.1"/>
    <property type="molecule type" value="Genomic_DNA"/>
</dbReference>
<accession>A0AAF0FMC4</accession>
<organism evidence="2 3">
    <name type="scientific">Methanomicrobium antiquum</name>
    <dbReference type="NCBI Taxonomy" id="487686"/>
    <lineage>
        <taxon>Archaea</taxon>
        <taxon>Methanobacteriati</taxon>
        <taxon>Methanobacteriota</taxon>
        <taxon>Stenosarchaea group</taxon>
        <taxon>Methanomicrobia</taxon>
        <taxon>Methanomicrobiales</taxon>
        <taxon>Methanomicrobiaceae</taxon>
        <taxon>Methanomicrobium</taxon>
    </lineage>
</organism>
<evidence type="ECO:0000313" key="3">
    <source>
        <dbReference type="Proteomes" id="UP001218895"/>
    </source>
</evidence>
<dbReference type="InterPro" id="IPR029063">
    <property type="entry name" value="SAM-dependent_MTases_sf"/>
</dbReference>
<dbReference type="GeneID" id="79949063"/>
<dbReference type="NCBIfam" id="TIGR01444">
    <property type="entry name" value="fkbM_fam"/>
    <property type="match status" value="1"/>
</dbReference>
<dbReference type="SUPFAM" id="SSF53335">
    <property type="entry name" value="S-adenosyl-L-methionine-dependent methyltransferases"/>
    <property type="match status" value="1"/>
</dbReference>
<dbReference type="Pfam" id="PF05050">
    <property type="entry name" value="Methyltransf_21"/>
    <property type="match status" value="1"/>
</dbReference>
<dbReference type="KEGG" id="manq:L1994_01670"/>
<dbReference type="Proteomes" id="UP001218895">
    <property type="component" value="Chromosome"/>
</dbReference>
<dbReference type="AlphaFoldDB" id="A0AAF0FMC4"/>
<keyword evidence="3" id="KW-1185">Reference proteome</keyword>
<protein>
    <submittedName>
        <fullName evidence="2">FkbM family methyltransferase</fullName>
    </submittedName>
</protein>
<name>A0AAF0FMC4_9EURY</name>
<sequence>MADEKSLKTLLCILKHRIDGNYTTLHAESDFIFNQYFDKKIIKLSEFEKFVDCGGFIGDTTEMFINHVTNFSKIYFYEPQSDNFNKASTYLSSWEKDVFDKIILRNVGVGKENALLKIKANGANSTISSEKGCEIEVVSLDNDIKEPISFIKMDIEGSELDALNGAKRHIIDEKPKLAICVYHKPNDLWEISELILEMNPSYKLYLRQYKLDDGNNPYESVLYAI</sequence>
<proteinExistence type="predicted"/>
<keyword evidence="2" id="KW-0489">Methyltransferase</keyword>
<evidence type="ECO:0000259" key="1">
    <source>
        <dbReference type="Pfam" id="PF05050"/>
    </source>
</evidence>
<dbReference type="GO" id="GO:0008168">
    <property type="term" value="F:methyltransferase activity"/>
    <property type="evidence" value="ECO:0007669"/>
    <property type="project" value="UniProtKB-KW"/>
</dbReference>
<feature type="domain" description="Methyltransferase FkbM" evidence="1">
    <location>
        <begin position="52"/>
        <end position="187"/>
    </location>
</feature>
<dbReference type="RefSeq" id="WP_278099967.1">
    <property type="nucleotide sequence ID" value="NZ_CP091092.1"/>
</dbReference>